<reference evidence="3 4" key="1">
    <citation type="journal article" date="2017" name="G3 (Bethesda)">
        <title>The Physical Genome Mapping of Anopheles albimanus Corrected Scaffold Misassemblies and Identified Interarm Rearrangements in Genus Anopheles.</title>
        <authorList>
            <person name="Artemov G.N."/>
            <person name="Peery A.N."/>
            <person name="Jiang X."/>
            <person name="Tu Z."/>
            <person name="Stegniy V.N."/>
            <person name="Sharakhova M.V."/>
            <person name="Sharakhov I.V."/>
        </authorList>
    </citation>
    <scope>NUCLEOTIDE SEQUENCE [LARGE SCALE GENOMIC DNA]</scope>
    <source>
        <strain evidence="3 4">ALBI9_A</strain>
    </source>
</reference>
<dbReference type="PANTHER" id="PTHR21261">
    <property type="entry name" value="BEAT PROTEIN"/>
    <property type="match status" value="1"/>
</dbReference>
<reference evidence="3" key="2">
    <citation type="submission" date="2022-08" db="UniProtKB">
        <authorList>
            <consortium name="EnsemblMetazoa"/>
        </authorList>
    </citation>
    <scope>IDENTIFICATION</scope>
    <source>
        <strain evidence="3">STECLA/ALBI9_A</strain>
    </source>
</reference>
<dbReference type="PANTHER" id="PTHR21261:SF6">
    <property type="entry name" value="BEATEN PATH IIA-RELATED"/>
    <property type="match status" value="1"/>
</dbReference>
<sequence>MIGSNWCKMDTGSGVASRGSSRPIGYSALKRFVSLAILLQIIANCDYGFGAIRSVQLVVEPPAVRRGQHATLRCLYELDDSPLYSVKFYRGLREFYRYSPSQLPSKKIFPFPGINVDASLSDNRQVVIKNVGFGLSGNFSCEVTADAPSFSTATEQASMQVVELPDSGPTLWTEHSRYEPGDVLRANCTSQPSRPKAELTLTLNNMVVYTSHEETRTTTDNLISSSLTLRLHLQSSHFGSGLLPGLGGSVGGPAGGALLLRCTATIGKLYERYTELELGVPQRDPIPARVTSSSATRILPGIPGGSTGSLTGWLLIAMVIALALAMLHNPALDLQTISHSPPAPSSMLQR</sequence>
<dbReference type="FunFam" id="2.60.40.10:FF:002398">
    <property type="entry name" value="Beat IIb"/>
    <property type="match status" value="1"/>
</dbReference>
<dbReference type="InterPro" id="IPR036179">
    <property type="entry name" value="Ig-like_dom_sf"/>
</dbReference>
<dbReference type="AlphaFoldDB" id="A0A8W7K7W1"/>
<dbReference type="EnsemblMetazoa" id="AALB016241-RA">
    <property type="protein sequence ID" value="AALB016241-PA"/>
    <property type="gene ID" value="AALB016241"/>
</dbReference>
<dbReference type="Gene3D" id="2.60.40.10">
    <property type="entry name" value="Immunoglobulins"/>
    <property type="match status" value="1"/>
</dbReference>
<accession>A0A8W7K7W1</accession>
<keyword evidence="4" id="KW-1185">Reference proteome</keyword>
<organism evidence="3 4">
    <name type="scientific">Anopheles albimanus</name>
    <name type="common">New world malaria mosquito</name>
    <dbReference type="NCBI Taxonomy" id="7167"/>
    <lineage>
        <taxon>Eukaryota</taxon>
        <taxon>Metazoa</taxon>
        <taxon>Ecdysozoa</taxon>
        <taxon>Arthropoda</taxon>
        <taxon>Hexapoda</taxon>
        <taxon>Insecta</taxon>
        <taxon>Pterygota</taxon>
        <taxon>Neoptera</taxon>
        <taxon>Endopterygota</taxon>
        <taxon>Diptera</taxon>
        <taxon>Nematocera</taxon>
        <taxon>Culicoidea</taxon>
        <taxon>Culicidae</taxon>
        <taxon>Anophelinae</taxon>
        <taxon>Anopheles</taxon>
    </lineage>
</organism>
<name>A0A8W7K7W1_ANOAL</name>
<feature type="region of interest" description="Disordered" evidence="1">
    <location>
        <begin position="1"/>
        <end position="20"/>
    </location>
</feature>
<dbReference type="RefSeq" id="XP_035772797.1">
    <property type="nucleotide sequence ID" value="XM_035916904.1"/>
</dbReference>
<keyword evidence="2" id="KW-0472">Membrane</keyword>
<feature type="transmembrane region" description="Helical" evidence="2">
    <location>
        <begin position="310"/>
        <end position="327"/>
    </location>
</feature>
<evidence type="ECO:0000313" key="3">
    <source>
        <dbReference type="EnsemblMetazoa" id="AALB016241-PA"/>
    </source>
</evidence>
<dbReference type="InterPro" id="IPR013783">
    <property type="entry name" value="Ig-like_fold"/>
</dbReference>
<proteinExistence type="predicted"/>
<dbReference type="GeneID" id="118456289"/>
<evidence type="ECO:0008006" key="5">
    <source>
        <dbReference type="Google" id="ProtNLM"/>
    </source>
</evidence>
<evidence type="ECO:0000256" key="2">
    <source>
        <dbReference type="SAM" id="Phobius"/>
    </source>
</evidence>
<keyword evidence="2" id="KW-0812">Transmembrane</keyword>
<evidence type="ECO:0000313" key="4">
    <source>
        <dbReference type="Proteomes" id="UP000069272"/>
    </source>
</evidence>
<protein>
    <recommendedName>
        <fullName evidence="5">Ig-like domain-containing protein</fullName>
    </recommendedName>
</protein>
<keyword evidence="2" id="KW-1133">Transmembrane helix</keyword>
<dbReference type="SUPFAM" id="SSF48726">
    <property type="entry name" value="Immunoglobulin"/>
    <property type="match status" value="1"/>
</dbReference>
<evidence type="ECO:0000256" key="1">
    <source>
        <dbReference type="SAM" id="MobiDB-lite"/>
    </source>
</evidence>
<dbReference type="Proteomes" id="UP000069272">
    <property type="component" value="Chromosome 2R"/>
</dbReference>